<dbReference type="PANTHER" id="PTHR30055:SF146">
    <property type="entry name" value="HTH-TYPE TRANSCRIPTIONAL DUAL REGULATOR CECR"/>
    <property type="match status" value="1"/>
</dbReference>
<dbReference type="RefSeq" id="WP_330507033.1">
    <property type="nucleotide sequence ID" value="NZ_JAZDUE010000022.1"/>
</dbReference>
<name>A0ABU7MZE2_9ACTN</name>
<dbReference type="Pfam" id="PF00440">
    <property type="entry name" value="TetR_N"/>
    <property type="match status" value="1"/>
</dbReference>
<dbReference type="PRINTS" id="PR00455">
    <property type="entry name" value="HTHTETR"/>
</dbReference>
<dbReference type="Gene3D" id="1.10.357.10">
    <property type="entry name" value="Tetracycline Repressor, domain 2"/>
    <property type="match status" value="1"/>
</dbReference>
<evidence type="ECO:0000313" key="4">
    <source>
        <dbReference type="EMBL" id="MEE4025628.1"/>
    </source>
</evidence>
<gene>
    <name evidence="4" type="ORF">V1Y59_21265</name>
</gene>
<organism evidence="4 5">
    <name type="scientific">Gordonia prachuapensis</name>
    <dbReference type="NCBI Taxonomy" id="3115651"/>
    <lineage>
        <taxon>Bacteria</taxon>
        <taxon>Bacillati</taxon>
        <taxon>Actinomycetota</taxon>
        <taxon>Actinomycetes</taxon>
        <taxon>Mycobacteriales</taxon>
        <taxon>Gordoniaceae</taxon>
        <taxon>Gordonia</taxon>
    </lineage>
</organism>
<dbReference type="Pfam" id="PF17933">
    <property type="entry name" value="TetR_C_25"/>
    <property type="match status" value="1"/>
</dbReference>
<dbReference type="EMBL" id="JAZDUE010000022">
    <property type="protein sequence ID" value="MEE4025628.1"/>
    <property type="molecule type" value="Genomic_DNA"/>
</dbReference>
<reference evidence="4 5" key="1">
    <citation type="submission" date="2024-01" db="EMBL/GenBank/DDBJ databases">
        <title>Draft genome sequence of Gordonia sp. PKS22-38.</title>
        <authorList>
            <person name="Suphannarot A."/>
            <person name="Mingma R."/>
        </authorList>
    </citation>
    <scope>NUCLEOTIDE SEQUENCE [LARGE SCALE GENOMIC DNA]</scope>
    <source>
        <strain evidence="4 5">PKS22-38</strain>
    </source>
</reference>
<dbReference type="PROSITE" id="PS50977">
    <property type="entry name" value="HTH_TETR_2"/>
    <property type="match status" value="1"/>
</dbReference>
<dbReference type="InterPro" id="IPR036271">
    <property type="entry name" value="Tet_transcr_reg_TetR-rel_C_sf"/>
</dbReference>
<dbReference type="Proteomes" id="UP001335729">
    <property type="component" value="Unassembled WGS sequence"/>
</dbReference>
<dbReference type="InterPro" id="IPR050109">
    <property type="entry name" value="HTH-type_TetR-like_transc_reg"/>
</dbReference>
<dbReference type="SUPFAM" id="SSF46689">
    <property type="entry name" value="Homeodomain-like"/>
    <property type="match status" value="1"/>
</dbReference>
<evidence type="ECO:0000259" key="3">
    <source>
        <dbReference type="PROSITE" id="PS50977"/>
    </source>
</evidence>
<dbReference type="InterPro" id="IPR041484">
    <property type="entry name" value="TetR_C_25"/>
</dbReference>
<protein>
    <submittedName>
        <fullName evidence="4">TetR family transcriptional regulator</fullName>
    </submittedName>
</protein>
<accession>A0ABU7MZE2</accession>
<evidence type="ECO:0000313" key="5">
    <source>
        <dbReference type="Proteomes" id="UP001335729"/>
    </source>
</evidence>
<keyword evidence="1 2" id="KW-0238">DNA-binding</keyword>
<comment type="caution">
    <text evidence="4">The sequence shown here is derived from an EMBL/GenBank/DDBJ whole genome shotgun (WGS) entry which is preliminary data.</text>
</comment>
<dbReference type="InterPro" id="IPR009057">
    <property type="entry name" value="Homeodomain-like_sf"/>
</dbReference>
<dbReference type="PANTHER" id="PTHR30055">
    <property type="entry name" value="HTH-TYPE TRANSCRIPTIONAL REGULATOR RUTR"/>
    <property type="match status" value="1"/>
</dbReference>
<evidence type="ECO:0000256" key="1">
    <source>
        <dbReference type="ARBA" id="ARBA00023125"/>
    </source>
</evidence>
<dbReference type="InterPro" id="IPR001647">
    <property type="entry name" value="HTH_TetR"/>
</dbReference>
<sequence length="218" mass="23554">MRSMGADDRSTRARVRDTAIEVFARDGFSATVRTIADAAGVSPGLVIHHFGSKENLRAECDAHVLRETREANERGLENQAGPHAFAALLQRMDNTAADGPRIVYLIRSLQAGGEMARELLAHLVDDAEATFRGGVEAGTIRPSHDEAARARYMVAMAMGALLVDVVMNPPDNWADAGAILRSYMDRTVLPATELAVHGVMTDESLLDAVLTYIRGGQQ</sequence>
<proteinExistence type="predicted"/>
<keyword evidence="5" id="KW-1185">Reference proteome</keyword>
<feature type="domain" description="HTH tetR-type" evidence="3">
    <location>
        <begin position="9"/>
        <end position="68"/>
    </location>
</feature>
<evidence type="ECO:0000256" key="2">
    <source>
        <dbReference type="PROSITE-ProRule" id="PRU00335"/>
    </source>
</evidence>
<dbReference type="SUPFAM" id="SSF48498">
    <property type="entry name" value="Tetracyclin repressor-like, C-terminal domain"/>
    <property type="match status" value="1"/>
</dbReference>
<feature type="DNA-binding region" description="H-T-H motif" evidence="2">
    <location>
        <begin position="31"/>
        <end position="50"/>
    </location>
</feature>